<protein>
    <recommendedName>
        <fullName evidence="3">F-box domain-containing protein</fullName>
    </recommendedName>
</protein>
<gene>
    <name evidence="1" type="ORF">QCA50_005974</name>
</gene>
<proteinExistence type="predicted"/>
<reference evidence="1 2" key="1">
    <citation type="submission" date="2022-09" db="EMBL/GenBank/DDBJ databases">
        <authorList>
            <person name="Palmer J.M."/>
        </authorList>
    </citation>
    <scope>NUCLEOTIDE SEQUENCE [LARGE SCALE GENOMIC DNA]</scope>
    <source>
        <strain evidence="1 2">DSM 7382</strain>
    </source>
</reference>
<name>A0AAW0GGM9_9APHY</name>
<dbReference type="AlphaFoldDB" id="A0AAW0GGM9"/>
<evidence type="ECO:0008006" key="3">
    <source>
        <dbReference type="Google" id="ProtNLM"/>
    </source>
</evidence>
<sequence length="682" mass="78111">MQCCKPEDDQQTLRIKTEAQLKVIEGIQKRRGDELNQLQKRYEEEMCKPHIQYEEEQNRLRTRYEEELNVLRYPLSEDRRRLNAMQPVATLLPEILVHIFDLCLPNPPIHSRYSELRHASHSERCLQFLKILRICSHWRAVALGAASLWYYVDMTLPAIALHTLTWSKNCPLVVIEEDSLAISGIRSVELRRRLIIELFERHSHRIQRLHAMKLPPEATITHPSQLIALHYVRLHNRHPRTNRVPEGRKPWYMWLMRLPCLKRLDLEGKWQFPDSMPVDFHFPGTLEFLKLSFQSGSHTLSANVLISSLLNGSGVNSRLTELVLENICDAVLPSQGPYPILDFPNLENLTIKDNGPVCTFILRHMTTPPGILLQVEADFSSTGTADLPIRGLFRTLLDKQATASGDRPISRLQVKSSHYLCNNITKDRFWVAVSGHSSSDDINAENQLFTIAFAVRYSDSLGDLIRLVENYCINLPISEVQTLSSGLSLPPEAASSLDLPNLLSATPVISMLEVRSWETLCRLPFMLRPCVQARNGCETEILPLPKLTRVLIQDAFNPLMRNQTRPVFLETFRGLEDAFRARSQISFRPLSVKVSQITQLGPQLLTALVKAFTMGNGILQGLPWVETEQDGLPKQYPYNTRWIAMIGHRRNGVGAEDLCLWYRFFIAYKPTIPPCLDEERPM</sequence>
<dbReference type="SUPFAM" id="SSF52047">
    <property type="entry name" value="RNI-like"/>
    <property type="match status" value="1"/>
</dbReference>
<keyword evidence="2" id="KW-1185">Reference proteome</keyword>
<dbReference type="Proteomes" id="UP001385951">
    <property type="component" value="Unassembled WGS sequence"/>
</dbReference>
<evidence type="ECO:0000313" key="2">
    <source>
        <dbReference type="Proteomes" id="UP001385951"/>
    </source>
</evidence>
<accession>A0AAW0GGM9</accession>
<dbReference type="EMBL" id="JASBNA010000006">
    <property type="protein sequence ID" value="KAK7690872.1"/>
    <property type="molecule type" value="Genomic_DNA"/>
</dbReference>
<organism evidence="1 2">
    <name type="scientific">Cerrena zonata</name>
    <dbReference type="NCBI Taxonomy" id="2478898"/>
    <lineage>
        <taxon>Eukaryota</taxon>
        <taxon>Fungi</taxon>
        <taxon>Dikarya</taxon>
        <taxon>Basidiomycota</taxon>
        <taxon>Agaricomycotina</taxon>
        <taxon>Agaricomycetes</taxon>
        <taxon>Polyporales</taxon>
        <taxon>Cerrenaceae</taxon>
        <taxon>Cerrena</taxon>
    </lineage>
</organism>
<comment type="caution">
    <text evidence="1">The sequence shown here is derived from an EMBL/GenBank/DDBJ whole genome shotgun (WGS) entry which is preliminary data.</text>
</comment>
<evidence type="ECO:0000313" key="1">
    <source>
        <dbReference type="EMBL" id="KAK7690872.1"/>
    </source>
</evidence>